<feature type="compositionally biased region" description="Gly residues" evidence="1">
    <location>
        <begin position="139"/>
        <end position="160"/>
    </location>
</feature>
<sequence>MPPKAAGGSKGASAKKAKPVFDAFERVCQFTSVSLADAASGSRAASTAPSQPSAKASITPPAAGADGDAAEEGGYVAEFTASALTILPPLPRTAVALHLQFRVTVPLTVGDVILVHLPKFKGPAAQQFSLERVPSTALSGGGVGSPGGGGGGGSVTGGGGGGTAASEEVCTCTHFRAYWSGDTAKVTTPVHQLVFKRGKKDAPPKQVLLLQCTSAVNADTHLAFCVPQSLGLVSPDKLAANSPKIKIEGLVVREASGRRILKQVILSSSEVRKRTVVEELAVFDQCIAHVAQEGRLQTADRHLGEQLSIEEVDQLTQAAQYRRRYPLPMPWTIADELAVPYDAAGGFVKRIIQNAIKGVKDFDPLAIHREVARNWGVKVAAVVVLDDLLTIQWGGLYPGLPRSCLFASCLLTMEPEDIGRTFPGLPSLPERSIAEDLASAFRTRSTLQDAPSPTAAAAAAAAAAATSSRPDAVGGMEVGGLPDRCGACLDRWAAVLTALLPASFVAEESSGLGSPPRSSTVARSKAPSAAGGTVAESHRTSKAATAATEAAAAAATTTTATLRDAAADGSARVEFQLPAQEDEGDDDDDDRDEHSGAASARGRRRRSSGTDGAGYSAGALATLQPPPTLYIGYRDVPFDVQRSLREMERGEWFVLPCVVVARQSLPYTATTAGVEASSTAIYSSTNGGRVARDDDGEDGEDGGGGGGTGAAAVADESAASDGADSDGVVVSIPDNAVVVELHHVVEALELADLSFAPHNRAWLLPLITSCRVVSVEEDQHDVLHIVLDVQGSLVGQVNDPLLPQSDRSVATMILSRYLRKAEQTEAYVSSLSSLALLCARRNERRRLHPPTLIRAQYLSYCAAALRAAIAKQHVEESESVEWQVRTHEAQMIEEGVVKPAAWEAIPKKYMLAVEQFFLGRSRTVTKMEEGTLSVDLTAYTIDYAGKGPRALRRVVQRTYITHEALSTETFAMLHEREEQFAKQITTLDAKLGLNTTATATAGAGAAATAGANGGAKTASKK</sequence>
<feature type="region of interest" description="Disordered" evidence="1">
    <location>
        <begin position="563"/>
        <end position="621"/>
    </location>
</feature>
<feature type="compositionally biased region" description="Acidic residues" evidence="1">
    <location>
        <begin position="580"/>
        <end position="591"/>
    </location>
</feature>
<gene>
    <name evidence="2" type="ORF">NESM_000373100</name>
</gene>
<comment type="caution">
    <text evidence="2">The sequence shown here is derived from an EMBL/GenBank/DDBJ whole genome shotgun (WGS) entry which is preliminary data.</text>
</comment>
<evidence type="ECO:0000256" key="1">
    <source>
        <dbReference type="SAM" id="MobiDB-lite"/>
    </source>
</evidence>
<evidence type="ECO:0000313" key="3">
    <source>
        <dbReference type="Proteomes" id="UP001430356"/>
    </source>
</evidence>
<feature type="region of interest" description="Disordered" evidence="1">
    <location>
        <begin position="137"/>
        <end position="160"/>
    </location>
</feature>
<evidence type="ECO:0000313" key="2">
    <source>
        <dbReference type="EMBL" id="KAK7194555.1"/>
    </source>
</evidence>
<feature type="compositionally biased region" description="Low complexity" evidence="1">
    <location>
        <begin position="710"/>
        <end position="725"/>
    </location>
</feature>
<name>A0AAW0ENR6_9TRYP</name>
<dbReference type="PANTHER" id="PTHR31535:SF3">
    <property type="entry name" value="REGULATORY PROTEIN ZESTE"/>
    <property type="match status" value="1"/>
</dbReference>
<feature type="compositionally biased region" description="Polar residues" evidence="1">
    <location>
        <begin position="43"/>
        <end position="56"/>
    </location>
</feature>
<protein>
    <submittedName>
        <fullName evidence="2">Uncharacterized protein</fullName>
    </submittedName>
</protein>
<reference evidence="2 3" key="1">
    <citation type="journal article" date="2021" name="MBio">
        <title>A New Model Trypanosomatid, Novymonas esmeraldas: Genomic Perception of Its 'Candidatus Pandoraea novymonadis' Endosymbiont.</title>
        <authorList>
            <person name="Zakharova A."/>
            <person name="Saura A."/>
            <person name="Butenko A."/>
            <person name="Podesvova L."/>
            <person name="Warmusova S."/>
            <person name="Kostygov A.Y."/>
            <person name="Nenarokova A."/>
            <person name="Lukes J."/>
            <person name="Opperdoes F.R."/>
            <person name="Yurchenko V."/>
        </authorList>
    </citation>
    <scope>NUCLEOTIDE SEQUENCE [LARGE SCALE GENOMIC DNA]</scope>
    <source>
        <strain evidence="2 3">E262AT.01</strain>
    </source>
</reference>
<accession>A0AAW0ENR6</accession>
<proteinExistence type="predicted"/>
<feature type="region of interest" description="Disordered" evidence="1">
    <location>
        <begin position="42"/>
        <end position="69"/>
    </location>
</feature>
<keyword evidence="3" id="KW-1185">Reference proteome</keyword>
<organism evidence="2 3">
    <name type="scientific">Novymonas esmeraldas</name>
    <dbReference type="NCBI Taxonomy" id="1808958"/>
    <lineage>
        <taxon>Eukaryota</taxon>
        <taxon>Discoba</taxon>
        <taxon>Euglenozoa</taxon>
        <taxon>Kinetoplastea</taxon>
        <taxon>Metakinetoplastina</taxon>
        <taxon>Trypanosomatida</taxon>
        <taxon>Trypanosomatidae</taxon>
        <taxon>Novymonas</taxon>
    </lineage>
</organism>
<dbReference type="PANTHER" id="PTHR31535">
    <property type="match status" value="1"/>
</dbReference>
<dbReference type="AlphaFoldDB" id="A0AAW0ENR6"/>
<dbReference type="Proteomes" id="UP001430356">
    <property type="component" value="Unassembled WGS sequence"/>
</dbReference>
<dbReference type="EMBL" id="JAECZO010000038">
    <property type="protein sequence ID" value="KAK7194555.1"/>
    <property type="molecule type" value="Genomic_DNA"/>
</dbReference>
<feature type="region of interest" description="Disordered" evidence="1">
    <location>
        <begin position="507"/>
        <end position="546"/>
    </location>
</feature>
<feature type="region of interest" description="Disordered" evidence="1">
    <location>
        <begin position="684"/>
        <end position="725"/>
    </location>
</feature>